<gene>
    <name evidence="4" type="ORF">SAMN02745673_04850</name>
</gene>
<dbReference type="Pfam" id="PF13581">
    <property type="entry name" value="HATPase_c_2"/>
    <property type="match status" value="1"/>
</dbReference>
<dbReference type="InterPro" id="IPR050267">
    <property type="entry name" value="Anti-sigma-factor_SerPK"/>
</dbReference>
<keyword evidence="1" id="KW-0723">Serine/threonine-protein kinase</keyword>
<sequence>MTVFSTRFPGVPESVAAARRFLVATLWTASEAVVPSGIIEDAELIVSELATNAIQHTRSGDPGGTFELHVDVGERGVSVNIRTGPPRVRGPVRVRKAPADSTRGRGLLLVTALAAEYRTLEPLEHGTFVLLTWSARPDRRSREGTGQEGAAHHGEDAPPCGERPSLPRRDTTRRYWPQQLRCLRPTARQHQGDNTRLDL</sequence>
<dbReference type="STRING" id="1122192.SAMN02745673_04850"/>
<evidence type="ECO:0000259" key="3">
    <source>
        <dbReference type="Pfam" id="PF13581"/>
    </source>
</evidence>
<dbReference type="PANTHER" id="PTHR35526:SF3">
    <property type="entry name" value="ANTI-SIGMA-F FACTOR RSBW"/>
    <property type="match status" value="1"/>
</dbReference>
<dbReference type="PANTHER" id="PTHR35526">
    <property type="entry name" value="ANTI-SIGMA-F FACTOR RSBW-RELATED"/>
    <property type="match status" value="1"/>
</dbReference>
<evidence type="ECO:0000313" key="4">
    <source>
        <dbReference type="EMBL" id="SKA38623.1"/>
    </source>
</evidence>
<reference evidence="4 5" key="1">
    <citation type="submission" date="2017-02" db="EMBL/GenBank/DDBJ databases">
        <authorList>
            <person name="Peterson S.W."/>
        </authorList>
    </citation>
    <scope>NUCLEOTIDE SEQUENCE [LARGE SCALE GENOMIC DNA]</scope>
    <source>
        <strain evidence="4 5">DSM 45154</strain>
    </source>
</reference>
<dbReference type="AlphaFoldDB" id="A0A1T4TDV7"/>
<feature type="region of interest" description="Disordered" evidence="2">
    <location>
        <begin position="139"/>
        <end position="178"/>
    </location>
</feature>
<feature type="compositionally biased region" description="Basic and acidic residues" evidence="2">
    <location>
        <begin position="139"/>
        <end position="156"/>
    </location>
</feature>
<organism evidence="4 5">
    <name type="scientific">Marinactinospora thermotolerans DSM 45154</name>
    <dbReference type="NCBI Taxonomy" id="1122192"/>
    <lineage>
        <taxon>Bacteria</taxon>
        <taxon>Bacillati</taxon>
        <taxon>Actinomycetota</taxon>
        <taxon>Actinomycetes</taxon>
        <taxon>Streptosporangiales</taxon>
        <taxon>Nocardiopsidaceae</taxon>
        <taxon>Marinactinospora</taxon>
    </lineage>
</organism>
<dbReference type="InterPro" id="IPR036890">
    <property type="entry name" value="HATPase_C_sf"/>
</dbReference>
<evidence type="ECO:0000256" key="1">
    <source>
        <dbReference type="ARBA" id="ARBA00022527"/>
    </source>
</evidence>
<dbReference type="OrthoDB" id="3423431at2"/>
<keyword evidence="5" id="KW-1185">Reference proteome</keyword>
<keyword evidence="4" id="KW-0808">Transferase</keyword>
<proteinExistence type="predicted"/>
<dbReference type="Proteomes" id="UP000190637">
    <property type="component" value="Unassembled WGS sequence"/>
</dbReference>
<dbReference type="Gene3D" id="3.30.565.10">
    <property type="entry name" value="Histidine kinase-like ATPase, C-terminal domain"/>
    <property type="match status" value="1"/>
</dbReference>
<evidence type="ECO:0000313" key="5">
    <source>
        <dbReference type="Proteomes" id="UP000190637"/>
    </source>
</evidence>
<dbReference type="InterPro" id="IPR003594">
    <property type="entry name" value="HATPase_dom"/>
</dbReference>
<feature type="domain" description="Histidine kinase/HSP90-like ATPase" evidence="3">
    <location>
        <begin position="9"/>
        <end position="133"/>
    </location>
</feature>
<protein>
    <submittedName>
        <fullName evidence="4">Anti-sigma regulatory factor (Ser/Thr protein kinase)</fullName>
    </submittedName>
</protein>
<dbReference type="RefSeq" id="WP_078764064.1">
    <property type="nucleotide sequence ID" value="NZ_FUWS01000020.1"/>
</dbReference>
<evidence type="ECO:0000256" key="2">
    <source>
        <dbReference type="SAM" id="MobiDB-lite"/>
    </source>
</evidence>
<dbReference type="EMBL" id="FUWS01000020">
    <property type="protein sequence ID" value="SKA38623.1"/>
    <property type="molecule type" value="Genomic_DNA"/>
</dbReference>
<name>A0A1T4TDV7_9ACTN</name>
<dbReference type="SUPFAM" id="SSF55874">
    <property type="entry name" value="ATPase domain of HSP90 chaperone/DNA topoisomerase II/histidine kinase"/>
    <property type="match status" value="1"/>
</dbReference>
<dbReference type="CDD" id="cd16936">
    <property type="entry name" value="HATPase_RsbW-like"/>
    <property type="match status" value="1"/>
</dbReference>
<keyword evidence="4" id="KW-0418">Kinase</keyword>
<dbReference type="GO" id="GO:0004674">
    <property type="term" value="F:protein serine/threonine kinase activity"/>
    <property type="evidence" value="ECO:0007669"/>
    <property type="project" value="UniProtKB-KW"/>
</dbReference>
<accession>A0A1T4TDV7</accession>